<accession>A0A9D4U4Q9</accession>
<evidence type="ECO:0000313" key="1">
    <source>
        <dbReference type="EMBL" id="KAI5061453.1"/>
    </source>
</evidence>
<name>A0A9D4U4Q9_ADICA</name>
<proteinExistence type="predicted"/>
<dbReference type="Proteomes" id="UP000886520">
    <property type="component" value="Chromosome 23"/>
</dbReference>
<sequence>MDLAGLAISHASSFVYSALYDYTLCIVPVKVRKNVANCSSCIGLGYLYEIQAMEPRAALSEYALWGFCVAVCCTPVTCSASTSSPL</sequence>
<organism evidence="1 2">
    <name type="scientific">Adiantum capillus-veneris</name>
    <name type="common">Maidenhair fern</name>
    <dbReference type="NCBI Taxonomy" id="13818"/>
    <lineage>
        <taxon>Eukaryota</taxon>
        <taxon>Viridiplantae</taxon>
        <taxon>Streptophyta</taxon>
        <taxon>Embryophyta</taxon>
        <taxon>Tracheophyta</taxon>
        <taxon>Polypodiopsida</taxon>
        <taxon>Polypodiidae</taxon>
        <taxon>Polypodiales</taxon>
        <taxon>Pteridineae</taxon>
        <taxon>Pteridaceae</taxon>
        <taxon>Vittarioideae</taxon>
        <taxon>Adiantum</taxon>
    </lineage>
</organism>
<keyword evidence="2" id="KW-1185">Reference proteome</keyword>
<gene>
    <name evidence="1" type="ORF">GOP47_0023958</name>
</gene>
<evidence type="ECO:0000313" key="2">
    <source>
        <dbReference type="Proteomes" id="UP000886520"/>
    </source>
</evidence>
<reference evidence="1" key="1">
    <citation type="submission" date="2021-01" db="EMBL/GenBank/DDBJ databases">
        <title>Adiantum capillus-veneris genome.</title>
        <authorList>
            <person name="Fang Y."/>
            <person name="Liao Q."/>
        </authorList>
    </citation>
    <scope>NUCLEOTIDE SEQUENCE</scope>
    <source>
        <strain evidence="1">H3</strain>
        <tissue evidence="1">Leaf</tissue>
    </source>
</reference>
<protein>
    <submittedName>
        <fullName evidence="1">Uncharacterized protein</fullName>
    </submittedName>
</protein>
<comment type="caution">
    <text evidence="1">The sequence shown here is derived from an EMBL/GenBank/DDBJ whole genome shotgun (WGS) entry which is preliminary data.</text>
</comment>
<dbReference type="EMBL" id="JABFUD020000023">
    <property type="protein sequence ID" value="KAI5061453.1"/>
    <property type="molecule type" value="Genomic_DNA"/>
</dbReference>
<dbReference type="AlphaFoldDB" id="A0A9D4U4Q9"/>